<evidence type="ECO:0000256" key="7">
    <source>
        <dbReference type="ARBA" id="ARBA00022697"/>
    </source>
</evidence>
<feature type="binding site" evidence="12">
    <location>
        <position position="192"/>
    </location>
    <ligand>
        <name>L-homoserine</name>
        <dbReference type="ChEBI" id="CHEBI:57476"/>
    </ligand>
</feature>
<dbReference type="GO" id="GO:0009088">
    <property type="term" value="P:threonine biosynthetic process"/>
    <property type="evidence" value="ECO:0007669"/>
    <property type="project" value="UniProtKB-UniPathway"/>
</dbReference>
<evidence type="ECO:0000256" key="9">
    <source>
        <dbReference type="ARBA" id="ARBA00023002"/>
    </source>
</evidence>
<dbReference type="PROSITE" id="PS01042">
    <property type="entry name" value="HOMOSER_DHGENASE"/>
    <property type="match status" value="1"/>
</dbReference>
<dbReference type="Pfam" id="PF03447">
    <property type="entry name" value="NAD_binding_3"/>
    <property type="match status" value="1"/>
</dbReference>
<keyword evidence="7 13" id="KW-0791">Threonine biosynthesis</keyword>
<dbReference type="PIRSF" id="PIRSF000098">
    <property type="entry name" value="Homoser_dehydrog"/>
    <property type="match status" value="1"/>
</dbReference>
<protein>
    <recommendedName>
        <fullName evidence="5 13">Homoserine dehydrogenase</fullName>
        <ecNumber evidence="4 13">1.1.1.3</ecNumber>
    </recommendedName>
</protein>
<name>A0A517PH28_9PLAN</name>
<keyword evidence="6 13" id="KW-0028">Amino-acid biosynthesis</keyword>
<dbReference type="EMBL" id="CP036266">
    <property type="protein sequence ID" value="QDT18664.1"/>
    <property type="molecule type" value="Genomic_DNA"/>
</dbReference>
<evidence type="ECO:0000259" key="15">
    <source>
        <dbReference type="PROSITE" id="PS51671"/>
    </source>
</evidence>
<dbReference type="CDD" id="cd04881">
    <property type="entry name" value="ACT_HSDH-Hom"/>
    <property type="match status" value="1"/>
</dbReference>
<feature type="binding site" evidence="12">
    <location>
        <position position="107"/>
    </location>
    <ligand>
        <name>NADPH</name>
        <dbReference type="ChEBI" id="CHEBI:57783"/>
    </ligand>
</feature>
<evidence type="ECO:0000256" key="10">
    <source>
        <dbReference type="ARBA" id="ARBA00023167"/>
    </source>
</evidence>
<gene>
    <name evidence="16" type="primary">hom</name>
    <name evidence="16" type="ORF">HG66A1_04260</name>
</gene>
<dbReference type="PANTHER" id="PTHR43331:SF1">
    <property type="entry name" value="HOMOSERINE DEHYDROGENASE"/>
    <property type="match status" value="1"/>
</dbReference>
<comment type="similarity">
    <text evidence="3 14">Belongs to the homoserine dehydrogenase family.</text>
</comment>
<feature type="domain" description="ACT" evidence="15">
    <location>
        <begin position="353"/>
        <end position="434"/>
    </location>
</feature>
<keyword evidence="10 13" id="KW-0486">Methionine biosynthesis</keyword>
<evidence type="ECO:0000256" key="13">
    <source>
        <dbReference type="RuleBase" id="RU000579"/>
    </source>
</evidence>
<dbReference type="SUPFAM" id="SSF51735">
    <property type="entry name" value="NAD(P)-binding Rossmann-fold domains"/>
    <property type="match status" value="1"/>
</dbReference>
<dbReference type="UniPathway" id="UPA00050">
    <property type="reaction ID" value="UER00063"/>
</dbReference>
<dbReference type="SUPFAM" id="SSF55347">
    <property type="entry name" value="Glyceraldehyde-3-phosphate dehydrogenase-like, C-terminal domain"/>
    <property type="match status" value="1"/>
</dbReference>
<dbReference type="InterPro" id="IPR019811">
    <property type="entry name" value="HDH_CS"/>
</dbReference>
<dbReference type="PROSITE" id="PS51671">
    <property type="entry name" value="ACT"/>
    <property type="match status" value="1"/>
</dbReference>
<dbReference type="RefSeq" id="WP_145180382.1">
    <property type="nucleotide sequence ID" value="NZ_CP036266.1"/>
</dbReference>
<dbReference type="InterPro" id="IPR016204">
    <property type="entry name" value="HDH"/>
</dbReference>
<dbReference type="GO" id="GO:0004412">
    <property type="term" value="F:homoserine dehydrogenase activity"/>
    <property type="evidence" value="ECO:0007669"/>
    <property type="project" value="UniProtKB-EC"/>
</dbReference>
<dbReference type="EC" id="1.1.1.3" evidence="4 13"/>
<dbReference type="FunFam" id="3.30.360.10:FF:000005">
    <property type="entry name" value="Homoserine dehydrogenase"/>
    <property type="match status" value="1"/>
</dbReference>
<dbReference type="AlphaFoldDB" id="A0A517PH28"/>
<dbReference type="SUPFAM" id="SSF55021">
    <property type="entry name" value="ACT-like"/>
    <property type="match status" value="1"/>
</dbReference>
<evidence type="ECO:0000256" key="3">
    <source>
        <dbReference type="ARBA" id="ARBA00006753"/>
    </source>
</evidence>
<dbReference type="GO" id="GO:0050661">
    <property type="term" value="F:NADP binding"/>
    <property type="evidence" value="ECO:0007669"/>
    <property type="project" value="InterPro"/>
</dbReference>
<dbReference type="PANTHER" id="PTHR43331">
    <property type="entry name" value="HOMOSERINE DEHYDROGENASE"/>
    <property type="match status" value="1"/>
</dbReference>
<evidence type="ECO:0000256" key="5">
    <source>
        <dbReference type="ARBA" id="ARBA00013376"/>
    </source>
</evidence>
<evidence type="ECO:0000256" key="8">
    <source>
        <dbReference type="ARBA" id="ARBA00022857"/>
    </source>
</evidence>
<dbReference type="UniPathway" id="UPA00051">
    <property type="reaction ID" value="UER00465"/>
</dbReference>
<feature type="active site" description="Proton donor" evidence="11">
    <location>
        <position position="207"/>
    </location>
</feature>
<proteinExistence type="inferred from homology"/>
<comment type="pathway">
    <text evidence="2 13">Amino-acid biosynthesis; L-methionine biosynthesis via de novo pathway; L-homoserine from L-aspartate: step 3/3.</text>
</comment>
<accession>A0A517PH28</accession>
<organism evidence="16 17">
    <name type="scientific">Gimesia chilikensis</name>
    <dbReference type="NCBI Taxonomy" id="2605989"/>
    <lineage>
        <taxon>Bacteria</taxon>
        <taxon>Pseudomonadati</taxon>
        <taxon>Planctomycetota</taxon>
        <taxon>Planctomycetia</taxon>
        <taxon>Planctomycetales</taxon>
        <taxon>Planctomycetaceae</taxon>
        <taxon>Gimesia</taxon>
    </lineage>
</organism>
<evidence type="ECO:0000256" key="11">
    <source>
        <dbReference type="PIRSR" id="PIRSR000098-1"/>
    </source>
</evidence>
<reference evidence="16 17" key="1">
    <citation type="submission" date="2019-02" db="EMBL/GenBank/DDBJ databases">
        <title>Deep-cultivation of Planctomycetes and their phenomic and genomic characterization uncovers novel biology.</title>
        <authorList>
            <person name="Wiegand S."/>
            <person name="Jogler M."/>
            <person name="Boedeker C."/>
            <person name="Pinto D."/>
            <person name="Vollmers J."/>
            <person name="Rivas-Marin E."/>
            <person name="Kohn T."/>
            <person name="Peeters S.H."/>
            <person name="Heuer A."/>
            <person name="Rast P."/>
            <person name="Oberbeckmann S."/>
            <person name="Bunk B."/>
            <person name="Jeske O."/>
            <person name="Meyerdierks A."/>
            <person name="Storesund J.E."/>
            <person name="Kallscheuer N."/>
            <person name="Luecker S."/>
            <person name="Lage O.M."/>
            <person name="Pohl T."/>
            <person name="Merkel B.J."/>
            <person name="Hornburger P."/>
            <person name="Mueller R.-W."/>
            <person name="Bruemmer F."/>
            <person name="Labrenz M."/>
            <person name="Spormann A.M."/>
            <person name="Op den Camp H."/>
            <person name="Overmann J."/>
            <person name="Amann R."/>
            <person name="Jetten M.S.M."/>
            <person name="Mascher T."/>
            <person name="Medema M.H."/>
            <person name="Devos D.P."/>
            <person name="Kaster A.-K."/>
            <person name="Ovreas L."/>
            <person name="Rohde M."/>
            <person name="Galperin M.Y."/>
            <person name="Jogler C."/>
        </authorList>
    </citation>
    <scope>NUCLEOTIDE SEQUENCE [LARGE SCALE GENOMIC DNA]</scope>
    <source>
        <strain evidence="16 17">HG66A1</strain>
    </source>
</reference>
<dbReference type="GO" id="GO:0009086">
    <property type="term" value="P:methionine biosynthetic process"/>
    <property type="evidence" value="ECO:0007669"/>
    <property type="project" value="UniProtKB-KW"/>
</dbReference>
<evidence type="ECO:0000256" key="12">
    <source>
        <dbReference type="PIRSR" id="PIRSR000098-2"/>
    </source>
</evidence>
<evidence type="ECO:0000313" key="17">
    <source>
        <dbReference type="Proteomes" id="UP000320421"/>
    </source>
</evidence>
<dbReference type="NCBIfam" id="NF004976">
    <property type="entry name" value="PRK06349.1"/>
    <property type="match status" value="1"/>
</dbReference>
<dbReference type="Pfam" id="PF01842">
    <property type="entry name" value="ACT"/>
    <property type="match status" value="1"/>
</dbReference>
<evidence type="ECO:0000256" key="2">
    <source>
        <dbReference type="ARBA" id="ARBA00005062"/>
    </source>
</evidence>
<dbReference type="Proteomes" id="UP000320421">
    <property type="component" value="Chromosome"/>
</dbReference>
<dbReference type="Gene3D" id="3.40.50.720">
    <property type="entry name" value="NAD(P)-binding Rossmann-like Domain"/>
    <property type="match status" value="1"/>
</dbReference>
<dbReference type="InterPro" id="IPR005106">
    <property type="entry name" value="Asp/hSer_DH_NAD-bd"/>
</dbReference>
<comment type="catalytic activity">
    <reaction evidence="13">
        <text>L-homoserine + NADP(+) = L-aspartate 4-semialdehyde + NADPH + H(+)</text>
        <dbReference type="Rhea" id="RHEA:15761"/>
        <dbReference type="ChEBI" id="CHEBI:15378"/>
        <dbReference type="ChEBI" id="CHEBI:57476"/>
        <dbReference type="ChEBI" id="CHEBI:57783"/>
        <dbReference type="ChEBI" id="CHEBI:58349"/>
        <dbReference type="ChEBI" id="CHEBI:537519"/>
        <dbReference type="EC" id="1.1.1.3"/>
    </reaction>
</comment>
<evidence type="ECO:0000256" key="6">
    <source>
        <dbReference type="ARBA" id="ARBA00022605"/>
    </source>
</evidence>
<dbReference type="InterPro" id="IPR001342">
    <property type="entry name" value="HDH_cat"/>
</dbReference>
<dbReference type="OrthoDB" id="9808167at2"/>
<evidence type="ECO:0000256" key="4">
    <source>
        <dbReference type="ARBA" id="ARBA00013213"/>
    </source>
</evidence>
<comment type="pathway">
    <text evidence="1 13">Amino-acid biosynthesis; L-threonine biosynthesis; L-threonine from L-aspartate: step 3/5.</text>
</comment>
<evidence type="ECO:0000256" key="14">
    <source>
        <dbReference type="RuleBase" id="RU004171"/>
    </source>
</evidence>
<sequence length="437" mass="47513">MSSSPLNVAIIGMGTVGSGVAKILLERADQMTTRAGRPIHLKRAVVRDLSRPRDIELAEGVLTDDIDSVLNDDSIDVIIQLVGGIDPAYDIMLRALESGKDVVTANKALLCEKGESLYQRARELGRCICFEAAVAGGVPLIETVTQAMSANQITSIEAILNGTSNYILTQMFSHDVSYDDAVKSAQEIGYAEADPAMDVDGTDAAQKLGILVQLSLGIKVSLDQFLRQGIDTLSLADLKYADELGYTVKLLAVANLIDGQLEMHAQPTLIRNDNPLAHVEDAYNKIALEGDAVGKIWLSGMGAGQMATASAVVANLIDVAVGRAAITFPRLDLWNPRHDIKIMPREEISRRYFLRLNVEDRPHVLADITNVLGDHEISIASLVQHEAPEVDPNESYPIVPLVIMTHQTTEGRFQAASRELEQLTCIRSPFVRMPVND</sequence>
<dbReference type="Pfam" id="PF00742">
    <property type="entry name" value="Homoserine_dh"/>
    <property type="match status" value="1"/>
</dbReference>
<keyword evidence="9 13" id="KW-0560">Oxidoreductase</keyword>
<dbReference type="Gene3D" id="3.30.70.260">
    <property type="match status" value="1"/>
</dbReference>
<keyword evidence="8 12" id="KW-0521">NADP</keyword>
<dbReference type="InterPro" id="IPR045865">
    <property type="entry name" value="ACT-like_dom_sf"/>
</dbReference>
<keyword evidence="17" id="KW-1185">Reference proteome</keyword>
<dbReference type="InterPro" id="IPR002912">
    <property type="entry name" value="ACT_dom"/>
</dbReference>
<dbReference type="Gene3D" id="3.30.360.10">
    <property type="entry name" value="Dihydrodipicolinate Reductase, domain 2"/>
    <property type="match status" value="1"/>
</dbReference>
<evidence type="ECO:0000313" key="16">
    <source>
        <dbReference type="EMBL" id="QDT18664.1"/>
    </source>
</evidence>
<evidence type="ECO:0000256" key="1">
    <source>
        <dbReference type="ARBA" id="ARBA00005056"/>
    </source>
</evidence>
<dbReference type="InterPro" id="IPR036291">
    <property type="entry name" value="NAD(P)-bd_dom_sf"/>
</dbReference>
<feature type="binding site" evidence="12">
    <location>
        <begin position="11"/>
        <end position="18"/>
    </location>
    <ligand>
        <name>NADP(+)</name>
        <dbReference type="ChEBI" id="CHEBI:58349"/>
    </ligand>
</feature>